<dbReference type="AlphaFoldDB" id="A0A843VXU4"/>
<gene>
    <name evidence="1" type="ORF">Taro_029655</name>
</gene>
<proteinExistence type="predicted"/>
<evidence type="ECO:0000313" key="2">
    <source>
        <dbReference type="Proteomes" id="UP000652761"/>
    </source>
</evidence>
<dbReference type="EMBL" id="NMUH01001984">
    <property type="protein sequence ID" value="MQL96973.1"/>
    <property type="molecule type" value="Genomic_DNA"/>
</dbReference>
<dbReference type="Proteomes" id="UP000652761">
    <property type="component" value="Unassembled WGS sequence"/>
</dbReference>
<comment type="caution">
    <text evidence="1">The sequence shown here is derived from an EMBL/GenBank/DDBJ whole genome shotgun (WGS) entry which is preliminary data.</text>
</comment>
<keyword evidence="2" id="KW-1185">Reference proteome</keyword>
<evidence type="ECO:0000313" key="1">
    <source>
        <dbReference type="EMBL" id="MQL96973.1"/>
    </source>
</evidence>
<name>A0A843VXU4_COLES</name>
<reference evidence="1" key="1">
    <citation type="submission" date="2017-07" db="EMBL/GenBank/DDBJ databases">
        <title>Taro Niue Genome Assembly and Annotation.</title>
        <authorList>
            <person name="Atibalentja N."/>
            <person name="Keating K."/>
            <person name="Fields C.J."/>
        </authorList>
    </citation>
    <scope>NUCLEOTIDE SEQUENCE</scope>
    <source>
        <strain evidence="1">Niue_2</strain>
        <tissue evidence="1">Leaf</tissue>
    </source>
</reference>
<accession>A0A843VXU4</accession>
<protein>
    <submittedName>
        <fullName evidence="1">Uncharacterized protein</fullName>
    </submittedName>
</protein>
<sequence>MEVWTWVEDKTLVDAPDRLTSGNSASCLGGVLPVCVASRVVVTSCRFYEVSDRGVFPYRATAAGRAPGEGDGAVVVVPVDLCYSPSRSPDLWAVTTKIRFSA</sequence>
<organism evidence="1 2">
    <name type="scientific">Colocasia esculenta</name>
    <name type="common">Wild taro</name>
    <name type="synonym">Arum esculentum</name>
    <dbReference type="NCBI Taxonomy" id="4460"/>
    <lineage>
        <taxon>Eukaryota</taxon>
        <taxon>Viridiplantae</taxon>
        <taxon>Streptophyta</taxon>
        <taxon>Embryophyta</taxon>
        <taxon>Tracheophyta</taxon>
        <taxon>Spermatophyta</taxon>
        <taxon>Magnoliopsida</taxon>
        <taxon>Liliopsida</taxon>
        <taxon>Araceae</taxon>
        <taxon>Aroideae</taxon>
        <taxon>Colocasieae</taxon>
        <taxon>Colocasia</taxon>
    </lineage>
</organism>